<sequence length="60" mass="6904">MGMLYEVITRHEWTADTEQDSQEQRVVAGAAARAKLLELCRLEADRKLREYEVAAGRLRV</sequence>
<reference evidence="1" key="1">
    <citation type="submission" date="2020-09" db="EMBL/GenBank/DDBJ databases">
        <title>A novel bacterium of genus Paenibacillus, isolated from South China Sea.</title>
        <authorList>
            <person name="Huang H."/>
            <person name="Mo K."/>
            <person name="Hu Y."/>
        </authorList>
    </citation>
    <scope>NUCLEOTIDE SEQUENCE</scope>
    <source>
        <strain evidence="1">IB182496</strain>
    </source>
</reference>
<dbReference type="EMBL" id="JACXIZ010000046">
    <property type="protein sequence ID" value="MBD2847859.1"/>
    <property type="molecule type" value="Genomic_DNA"/>
</dbReference>
<protein>
    <submittedName>
        <fullName evidence="1">Uncharacterized protein</fullName>
    </submittedName>
</protein>
<proteinExistence type="predicted"/>
<accession>A0A927GTI4</accession>
<gene>
    <name evidence="1" type="ORF">IDH44_21910</name>
</gene>
<comment type="caution">
    <text evidence="1">The sequence shown here is derived from an EMBL/GenBank/DDBJ whole genome shotgun (WGS) entry which is preliminary data.</text>
</comment>
<keyword evidence="2" id="KW-1185">Reference proteome</keyword>
<evidence type="ECO:0000313" key="2">
    <source>
        <dbReference type="Proteomes" id="UP000621560"/>
    </source>
</evidence>
<dbReference type="AlphaFoldDB" id="A0A927GTI4"/>
<evidence type="ECO:0000313" key="1">
    <source>
        <dbReference type="EMBL" id="MBD2847859.1"/>
    </source>
</evidence>
<name>A0A927GTI4_9BACL</name>
<dbReference type="Proteomes" id="UP000621560">
    <property type="component" value="Unassembled WGS sequence"/>
</dbReference>
<organism evidence="1 2">
    <name type="scientific">Paenibacillus sabuli</name>
    <dbReference type="NCBI Taxonomy" id="2772509"/>
    <lineage>
        <taxon>Bacteria</taxon>
        <taxon>Bacillati</taxon>
        <taxon>Bacillota</taxon>
        <taxon>Bacilli</taxon>
        <taxon>Bacillales</taxon>
        <taxon>Paenibacillaceae</taxon>
        <taxon>Paenibacillus</taxon>
    </lineage>
</organism>
<dbReference type="RefSeq" id="WP_190920961.1">
    <property type="nucleotide sequence ID" value="NZ_JACXIZ010000046.1"/>
</dbReference>